<feature type="compositionally biased region" description="Basic and acidic residues" evidence="2">
    <location>
        <begin position="919"/>
        <end position="928"/>
    </location>
</feature>
<dbReference type="GO" id="GO:0005737">
    <property type="term" value="C:cytoplasm"/>
    <property type="evidence" value="ECO:0007669"/>
    <property type="project" value="TreeGrafter"/>
</dbReference>
<accession>A0AAW1NRP2</accession>
<feature type="region of interest" description="Disordered" evidence="2">
    <location>
        <begin position="504"/>
        <end position="573"/>
    </location>
</feature>
<feature type="compositionally biased region" description="Low complexity" evidence="2">
    <location>
        <begin position="189"/>
        <end position="203"/>
    </location>
</feature>
<feature type="region of interest" description="Disordered" evidence="2">
    <location>
        <begin position="429"/>
        <end position="480"/>
    </location>
</feature>
<feature type="compositionally biased region" description="Basic and acidic residues" evidence="2">
    <location>
        <begin position="504"/>
        <end position="521"/>
    </location>
</feature>
<dbReference type="InterPro" id="IPR050593">
    <property type="entry name" value="LovG"/>
</dbReference>
<proteinExistence type="predicted"/>
<feature type="region of interest" description="Disordered" evidence="2">
    <location>
        <begin position="381"/>
        <end position="404"/>
    </location>
</feature>
<dbReference type="EMBL" id="JALJOQ010000116">
    <property type="protein sequence ID" value="KAK9796331.1"/>
    <property type="molecule type" value="Genomic_DNA"/>
</dbReference>
<feature type="compositionally biased region" description="Pro residues" evidence="2">
    <location>
        <begin position="746"/>
        <end position="755"/>
    </location>
</feature>
<feature type="region of interest" description="Disordered" evidence="2">
    <location>
        <begin position="226"/>
        <end position="369"/>
    </location>
</feature>
<comment type="caution">
    <text evidence="4">The sequence shown here is derived from an EMBL/GenBank/DDBJ whole genome shotgun (WGS) entry which is preliminary data.</text>
</comment>
<organism evidence="4 5">
    <name type="scientific">Symbiochloris irregularis</name>
    <dbReference type="NCBI Taxonomy" id="706552"/>
    <lineage>
        <taxon>Eukaryota</taxon>
        <taxon>Viridiplantae</taxon>
        <taxon>Chlorophyta</taxon>
        <taxon>core chlorophytes</taxon>
        <taxon>Trebouxiophyceae</taxon>
        <taxon>Trebouxiales</taxon>
        <taxon>Trebouxiaceae</taxon>
        <taxon>Symbiochloris</taxon>
    </lineage>
</organism>
<dbReference type="InterPro" id="IPR029058">
    <property type="entry name" value="AB_hydrolase_fold"/>
</dbReference>
<name>A0AAW1NRP2_9CHLO</name>
<feature type="compositionally biased region" description="Low complexity" evidence="2">
    <location>
        <begin position="938"/>
        <end position="955"/>
    </location>
</feature>
<feature type="compositionally biased region" description="Low complexity" evidence="2">
    <location>
        <begin position="322"/>
        <end position="335"/>
    </location>
</feature>
<dbReference type="Gene3D" id="3.40.50.1820">
    <property type="entry name" value="alpha/beta hydrolase"/>
    <property type="match status" value="1"/>
</dbReference>
<feature type="compositionally biased region" description="Polar residues" evidence="2">
    <location>
        <begin position="529"/>
        <end position="540"/>
    </location>
</feature>
<feature type="domain" description="Serine hydrolase" evidence="3">
    <location>
        <begin position="2"/>
        <end position="172"/>
    </location>
</feature>
<feature type="compositionally biased region" description="Low complexity" evidence="2">
    <location>
        <begin position="996"/>
        <end position="1008"/>
    </location>
</feature>
<feature type="compositionally biased region" description="Low complexity" evidence="2">
    <location>
        <begin position="446"/>
        <end position="457"/>
    </location>
</feature>
<evidence type="ECO:0000259" key="3">
    <source>
        <dbReference type="Pfam" id="PF03959"/>
    </source>
</evidence>
<evidence type="ECO:0000313" key="4">
    <source>
        <dbReference type="EMBL" id="KAK9796331.1"/>
    </source>
</evidence>
<dbReference type="GO" id="GO:0016787">
    <property type="term" value="F:hydrolase activity"/>
    <property type="evidence" value="ECO:0007669"/>
    <property type="project" value="UniProtKB-KW"/>
</dbReference>
<dbReference type="PANTHER" id="PTHR48070:SF6">
    <property type="entry name" value="ESTERASE OVCA2"/>
    <property type="match status" value="1"/>
</dbReference>
<dbReference type="AlphaFoldDB" id="A0AAW1NRP2"/>
<evidence type="ECO:0000256" key="2">
    <source>
        <dbReference type="SAM" id="MobiDB-lite"/>
    </source>
</evidence>
<dbReference type="Pfam" id="PF03959">
    <property type="entry name" value="FSH1"/>
    <property type="match status" value="1"/>
</dbReference>
<sequence length="1022" mass="105667">MTTEKLRILCLHGYLQNAEVFLQKAGSVRKALKAKAELIFVTAPHAISLLETREDATFFKAANAGDNPHGWWTWKEEASGTRPSTAAAYQGVETSLASLEDIWQQQAPFDGIIGFSQGATMAVLFVAHLAKMQPAQLPQFCILAAGFLPRDPAWANTVGSLASLPLQSLVVHAAGDRKRSVCRDTKGMSSPSTEPSEEPASTENVASKLTASAGVWGSLKQTIFGMGSRSEEHSDSDTEGKSAALADDRPAGVGTEPKNVSVTNGHPDTGAELSVAGKDSNEPSPRSDAGSRSHLVPAAEPFVSKASAADSASSTTPERKSGSAGTQTATSTAFANVQPRRRRSLEERTSPVRTIASGAPGGVAPTPDIVDGLMSQVVTEGLEAPSGPTPFQPHGSSLSESLSMSELSEPRAPSMSLAQERAVLLRGEVSRSQELTSSTASGKDFASSPSALEAAAATEDAGQDLRDGRSKAARHMKLPSEKATLLQGERPGDFYVQMPEGHEISIPKDQLRRSDSDHESAAESVDSMRAQQSEPLTITTPPEAAGLRGGNVGAADVPPAPKEMPPERTAAALSAADAALGGRAARLPPVTDAAASAPFGAAGSPAAGIPTRTVGDSGSLDDPQLPQGAGPVPVGAYAPDMAVLQSGQAGSPEGVPAGATSSTRSFPVQSSHPITLSPEGTPSPERPGRSEWNTPGPSGTPPPLCCTGRNVSSARPDTATQNEPDQAVNTPATQPAVSQPAAEPKPVSPSTPPDAPSGTLPPVDAASFAHRHNAEDGDESFRGGDAAFPLSAVRRTTVQTAAAPALEPPEHLGGQVVRKSLDEETRPVIGDSATEELTPAVAPRQSLRSTGSGLPPPLTRTSSAGLSRGASGELPAPGQLAVSHSPPQPKTAGKHDSGTQSPYVREGDPFAQHSPAIDALEKAERQLHSEQQGGELRPATAPSPTAAASAAKDSPAPAPEPLPAGLIPDLPTEPSLEEPLPPPPPTAGKHSFVCKAARWARQQRVQQRPFQLPEMRHSVQRP</sequence>
<evidence type="ECO:0000256" key="1">
    <source>
        <dbReference type="ARBA" id="ARBA00022801"/>
    </source>
</evidence>
<feature type="region of interest" description="Disordered" evidence="2">
    <location>
        <begin position="798"/>
        <end position="1022"/>
    </location>
</feature>
<dbReference type="InterPro" id="IPR005645">
    <property type="entry name" value="FSH-like_dom"/>
</dbReference>
<gene>
    <name evidence="4" type="ORF">WJX73_006695</name>
</gene>
<keyword evidence="1" id="KW-0378">Hydrolase</keyword>
<dbReference type="SUPFAM" id="SSF53474">
    <property type="entry name" value="alpha/beta-Hydrolases"/>
    <property type="match status" value="1"/>
</dbReference>
<feature type="compositionally biased region" description="Polar residues" evidence="2">
    <location>
        <begin position="430"/>
        <end position="441"/>
    </location>
</feature>
<dbReference type="GO" id="GO:0005634">
    <property type="term" value="C:nucleus"/>
    <property type="evidence" value="ECO:0007669"/>
    <property type="project" value="TreeGrafter"/>
</dbReference>
<keyword evidence="5" id="KW-1185">Reference proteome</keyword>
<feature type="compositionally biased region" description="Basic and acidic residues" evidence="2">
    <location>
        <begin position="772"/>
        <end position="782"/>
    </location>
</feature>
<feature type="compositionally biased region" description="Basic and acidic residues" evidence="2">
    <location>
        <begin position="229"/>
        <end position="250"/>
    </location>
</feature>
<protein>
    <recommendedName>
        <fullName evidence="3">Serine hydrolase domain-containing protein</fullName>
    </recommendedName>
</protein>
<feature type="compositionally biased region" description="Polar residues" evidence="2">
    <location>
        <begin position="659"/>
        <end position="680"/>
    </location>
</feature>
<feature type="compositionally biased region" description="Polar residues" evidence="2">
    <location>
        <begin position="709"/>
        <end position="737"/>
    </location>
</feature>
<dbReference type="PANTHER" id="PTHR48070">
    <property type="entry name" value="ESTERASE OVCA2"/>
    <property type="match status" value="1"/>
</dbReference>
<dbReference type="Proteomes" id="UP001465755">
    <property type="component" value="Unassembled WGS sequence"/>
</dbReference>
<feature type="region of interest" description="Disordered" evidence="2">
    <location>
        <begin position="180"/>
        <end position="204"/>
    </location>
</feature>
<evidence type="ECO:0000313" key="5">
    <source>
        <dbReference type="Proteomes" id="UP001465755"/>
    </source>
</evidence>
<feature type="compositionally biased region" description="Low complexity" evidence="2">
    <location>
        <begin position="304"/>
        <end position="314"/>
    </location>
</feature>
<reference evidence="4 5" key="1">
    <citation type="journal article" date="2024" name="Nat. Commun.">
        <title>Phylogenomics reveals the evolutionary origins of lichenization in chlorophyte algae.</title>
        <authorList>
            <person name="Puginier C."/>
            <person name="Libourel C."/>
            <person name="Otte J."/>
            <person name="Skaloud P."/>
            <person name="Haon M."/>
            <person name="Grisel S."/>
            <person name="Petersen M."/>
            <person name="Berrin J.G."/>
            <person name="Delaux P.M."/>
            <person name="Dal Grande F."/>
            <person name="Keller J."/>
        </authorList>
    </citation>
    <scope>NUCLEOTIDE SEQUENCE [LARGE SCALE GENOMIC DNA]</scope>
    <source>
        <strain evidence="4 5">SAG 2036</strain>
    </source>
</reference>
<feature type="compositionally biased region" description="Low complexity" evidence="2">
    <location>
        <begin position="968"/>
        <end position="978"/>
    </location>
</feature>
<feature type="region of interest" description="Disordered" evidence="2">
    <location>
        <begin position="601"/>
        <end position="786"/>
    </location>
</feature>